<evidence type="ECO:0000256" key="1">
    <source>
        <dbReference type="SAM" id="MobiDB-lite"/>
    </source>
</evidence>
<dbReference type="Proteomes" id="UP001303046">
    <property type="component" value="Unassembled WGS sequence"/>
</dbReference>
<protein>
    <submittedName>
        <fullName evidence="2">Uncharacterized protein</fullName>
    </submittedName>
</protein>
<keyword evidence="3" id="KW-1185">Reference proteome</keyword>
<organism evidence="2 3">
    <name type="scientific">Necator americanus</name>
    <name type="common">Human hookworm</name>
    <dbReference type="NCBI Taxonomy" id="51031"/>
    <lineage>
        <taxon>Eukaryota</taxon>
        <taxon>Metazoa</taxon>
        <taxon>Ecdysozoa</taxon>
        <taxon>Nematoda</taxon>
        <taxon>Chromadorea</taxon>
        <taxon>Rhabditida</taxon>
        <taxon>Rhabditina</taxon>
        <taxon>Rhabditomorpha</taxon>
        <taxon>Strongyloidea</taxon>
        <taxon>Ancylostomatidae</taxon>
        <taxon>Bunostominae</taxon>
        <taxon>Necator</taxon>
    </lineage>
</organism>
<evidence type="ECO:0000313" key="2">
    <source>
        <dbReference type="EMBL" id="KAK6730459.1"/>
    </source>
</evidence>
<name>A0ABR1BVP5_NECAM</name>
<evidence type="ECO:0000313" key="3">
    <source>
        <dbReference type="Proteomes" id="UP001303046"/>
    </source>
</evidence>
<sequence length="72" mass="8323">MANILSTNCQDIRLMMSRKFHRQAEDVERWAAPTTEMDPPDGPKQDARPMGPTYKQPVQQITTDEYESALER</sequence>
<proteinExistence type="predicted"/>
<accession>A0ABR1BVP5</accession>
<comment type="caution">
    <text evidence="2">The sequence shown here is derived from an EMBL/GenBank/DDBJ whole genome shotgun (WGS) entry which is preliminary data.</text>
</comment>
<gene>
    <name evidence="2" type="primary">Necator_chrI.g3250</name>
    <name evidence="2" type="ORF">RB195_007121</name>
</gene>
<dbReference type="EMBL" id="JAVFWL010000001">
    <property type="protein sequence ID" value="KAK6730459.1"/>
    <property type="molecule type" value="Genomic_DNA"/>
</dbReference>
<feature type="region of interest" description="Disordered" evidence="1">
    <location>
        <begin position="28"/>
        <end position="72"/>
    </location>
</feature>
<reference evidence="2 3" key="1">
    <citation type="submission" date="2023-08" db="EMBL/GenBank/DDBJ databases">
        <title>A Necator americanus chromosomal reference genome.</title>
        <authorList>
            <person name="Ilik V."/>
            <person name="Petrzelkova K.J."/>
            <person name="Pardy F."/>
            <person name="Fuh T."/>
            <person name="Niatou-Singa F.S."/>
            <person name="Gouil Q."/>
            <person name="Baker L."/>
            <person name="Ritchie M.E."/>
            <person name="Jex A.R."/>
            <person name="Gazzola D."/>
            <person name="Li H."/>
            <person name="Toshio Fujiwara R."/>
            <person name="Zhan B."/>
            <person name="Aroian R.V."/>
            <person name="Pafco B."/>
            <person name="Schwarz E.M."/>
        </authorList>
    </citation>
    <scope>NUCLEOTIDE SEQUENCE [LARGE SCALE GENOMIC DNA]</scope>
    <source>
        <strain evidence="2 3">Aroian</strain>
        <tissue evidence="2">Whole animal</tissue>
    </source>
</reference>